<dbReference type="EMBL" id="JBHTJA010000013">
    <property type="protein sequence ID" value="MFD0900724.1"/>
    <property type="molecule type" value="Genomic_DNA"/>
</dbReference>
<dbReference type="CDD" id="cd15457">
    <property type="entry name" value="NADAR"/>
    <property type="match status" value="1"/>
</dbReference>
<feature type="domain" description="NADAR" evidence="3">
    <location>
        <begin position="21"/>
        <end position="173"/>
    </location>
</feature>
<accession>A0ABW3EK47</accession>
<evidence type="ECO:0000259" key="3">
    <source>
        <dbReference type="Pfam" id="PF08719"/>
    </source>
</evidence>
<dbReference type="Gene3D" id="1.10.357.40">
    <property type="entry name" value="YbiA-like"/>
    <property type="match status" value="1"/>
</dbReference>
<gene>
    <name evidence="4" type="ORF">ACFQ11_10010</name>
</gene>
<organism evidence="4 5">
    <name type="scientific">Actinomadura sediminis</name>
    <dbReference type="NCBI Taxonomy" id="1038904"/>
    <lineage>
        <taxon>Bacteria</taxon>
        <taxon>Bacillati</taxon>
        <taxon>Actinomycetota</taxon>
        <taxon>Actinomycetes</taxon>
        <taxon>Streptosporangiales</taxon>
        <taxon>Thermomonosporaceae</taxon>
        <taxon>Actinomadura</taxon>
    </lineage>
</organism>
<evidence type="ECO:0000313" key="4">
    <source>
        <dbReference type="EMBL" id="MFD0900724.1"/>
    </source>
</evidence>
<dbReference type="InterPro" id="IPR037238">
    <property type="entry name" value="YbiA-like_sf"/>
</dbReference>
<comment type="catalytic activity">
    <reaction evidence="1">
        <text>5-amino-6-(5-phospho-D-ribosylamino)uracil + H2O = 5,6-diaminouracil + D-ribose 5-phosphate</text>
        <dbReference type="Rhea" id="RHEA:55020"/>
        <dbReference type="ChEBI" id="CHEBI:15377"/>
        <dbReference type="ChEBI" id="CHEBI:46252"/>
        <dbReference type="ChEBI" id="CHEBI:58453"/>
        <dbReference type="ChEBI" id="CHEBI:78346"/>
    </reaction>
</comment>
<evidence type="ECO:0000313" key="5">
    <source>
        <dbReference type="Proteomes" id="UP001596972"/>
    </source>
</evidence>
<sequence length="176" mass="19988">MTTMEELLDLEARGELPEFVLFWGGPEPKGQLSQWLHAPFTVDGVEYVTAEHYMMAEKARLFGDRRAESRILANPSPAIAKSIGREVRGFDEDTWAAHRYDIVVRGSKAKFAAHEHLREYLASTRGKVLVEASPEDFVWGIGLDEHRPEARRPSRWKGLNLLGFALMEAREALTRP</sequence>
<evidence type="ECO:0000256" key="2">
    <source>
        <dbReference type="ARBA" id="ARBA00000751"/>
    </source>
</evidence>
<protein>
    <submittedName>
        <fullName evidence="4">NADAR family protein</fullName>
    </submittedName>
</protein>
<dbReference type="Pfam" id="PF08719">
    <property type="entry name" value="NADAR"/>
    <property type="match status" value="1"/>
</dbReference>
<comment type="caution">
    <text evidence="4">The sequence shown here is derived from an EMBL/GenBank/DDBJ whole genome shotgun (WGS) entry which is preliminary data.</text>
</comment>
<dbReference type="Proteomes" id="UP001596972">
    <property type="component" value="Unassembled WGS sequence"/>
</dbReference>
<reference evidence="5" key="1">
    <citation type="journal article" date="2019" name="Int. J. Syst. Evol. Microbiol.">
        <title>The Global Catalogue of Microorganisms (GCM) 10K type strain sequencing project: providing services to taxonomists for standard genome sequencing and annotation.</title>
        <authorList>
            <consortium name="The Broad Institute Genomics Platform"/>
            <consortium name="The Broad Institute Genome Sequencing Center for Infectious Disease"/>
            <person name="Wu L."/>
            <person name="Ma J."/>
        </authorList>
    </citation>
    <scope>NUCLEOTIDE SEQUENCE [LARGE SCALE GENOMIC DNA]</scope>
    <source>
        <strain evidence="5">JCM 31202</strain>
    </source>
</reference>
<name>A0ABW3EK47_9ACTN</name>
<comment type="catalytic activity">
    <reaction evidence="2">
        <text>2,5-diamino-6-hydroxy-4-(5-phosphoribosylamino)-pyrimidine + H2O = 2,5,6-triamino-4-hydroxypyrimidine + D-ribose 5-phosphate</text>
        <dbReference type="Rhea" id="RHEA:23436"/>
        <dbReference type="ChEBI" id="CHEBI:15377"/>
        <dbReference type="ChEBI" id="CHEBI:58614"/>
        <dbReference type="ChEBI" id="CHEBI:78346"/>
        <dbReference type="ChEBI" id="CHEBI:137796"/>
    </reaction>
</comment>
<keyword evidence="5" id="KW-1185">Reference proteome</keyword>
<dbReference type="RefSeq" id="WP_378297721.1">
    <property type="nucleotide sequence ID" value="NZ_JBHTJA010000013.1"/>
</dbReference>
<dbReference type="SUPFAM" id="SSF143990">
    <property type="entry name" value="YbiA-like"/>
    <property type="match status" value="1"/>
</dbReference>
<dbReference type="InterPro" id="IPR012816">
    <property type="entry name" value="NADAR"/>
</dbReference>
<proteinExistence type="predicted"/>
<evidence type="ECO:0000256" key="1">
    <source>
        <dbReference type="ARBA" id="ARBA00000022"/>
    </source>
</evidence>
<dbReference type="NCBIfam" id="TIGR02464">
    <property type="entry name" value="ribofla_fusion"/>
    <property type="match status" value="1"/>
</dbReference>